<feature type="region of interest" description="Disordered" evidence="1">
    <location>
        <begin position="91"/>
        <end position="129"/>
    </location>
</feature>
<evidence type="ECO:0000313" key="3">
    <source>
        <dbReference type="Proteomes" id="UP000195755"/>
    </source>
</evidence>
<dbReference type="EMBL" id="CP021744">
    <property type="protein sequence ID" value="ARZ69979.1"/>
    <property type="molecule type" value="Genomic_DNA"/>
</dbReference>
<dbReference type="AlphaFoldDB" id="A0A1Z2L6Q9"/>
<dbReference type="Proteomes" id="UP000195755">
    <property type="component" value="Chromosome"/>
</dbReference>
<organism evidence="2 3">
    <name type="scientific">Streptomyces albireticuli</name>
    <dbReference type="NCBI Taxonomy" id="1940"/>
    <lineage>
        <taxon>Bacteria</taxon>
        <taxon>Bacillati</taxon>
        <taxon>Actinomycetota</taxon>
        <taxon>Actinomycetes</taxon>
        <taxon>Kitasatosporales</taxon>
        <taxon>Streptomycetaceae</taxon>
        <taxon>Streptomyces</taxon>
    </lineage>
</organism>
<name>A0A1Z2L6Q9_9ACTN</name>
<evidence type="ECO:0000313" key="2">
    <source>
        <dbReference type="EMBL" id="ARZ69979.1"/>
    </source>
</evidence>
<evidence type="ECO:0000256" key="1">
    <source>
        <dbReference type="SAM" id="MobiDB-lite"/>
    </source>
</evidence>
<gene>
    <name evidence="2" type="ORF">SMD11_4376</name>
</gene>
<proteinExistence type="predicted"/>
<reference evidence="2 3" key="1">
    <citation type="submission" date="2017-06" db="EMBL/GenBank/DDBJ databases">
        <title>Streptomyces albireticuli Genome sequencing and assembly.</title>
        <authorList>
            <person name="Wang Y."/>
            <person name="Du B."/>
            <person name="Ding Y."/>
            <person name="Liu H."/>
            <person name="Hou Q."/>
            <person name="Liu K."/>
            <person name="Yao L."/>
            <person name="Wang C."/>
        </authorList>
    </citation>
    <scope>NUCLEOTIDE SEQUENCE [LARGE SCALE GENOMIC DNA]</scope>
    <source>
        <strain evidence="2 3">MDJK11</strain>
    </source>
</reference>
<protein>
    <submittedName>
        <fullName evidence="2">Membrane protein</fullName>
    </submittedName>
</protein>
<sequence length="129" mass="13632">MVMEYSEAKVPRPRPLVTVLTDDGPLLTEGVKVHRVLPDGRAQTAEFVGHVPEGGGALTVRLTGGMGRGKVPDGGSVPEKGDRVCWTLFEHAPRGGPELPEPERTPWTHGGPPDGTADAPDPLTAEDLL</sequence>
<dbReference type="KEGG" id="salj:SMD11_4376"/>
<feature type="compositionally biased region" description="Low complexity" evidence="1">
    <location>
        <begin position="110"/>
        <end position="129"/>
    </location>
</feature>
<accession>A0A1Z2L6Q9</accession>